<dbReference type="Pfam" id="PF00175">
    <property type="entry name" value="NAD_binding_1"/>
    <property type="match status" value="1"/>
</dbReference>
<dbReference type="Gene3D" id="2.40.30.10">
    <property type="entry name" value="Translation factors"/>
    <property type="match status" value="1"/>
</dbReference>
<name>A0A934M6A4_9CLOT</name>
<dbReference type="InterPro" id="IPR001433">
    <property type="entry name" value="OxRdtase_FAD/NAD-bd"/>
</dbReference>
<feature type="domain" description="FAD-binding FR-type" evidence="1">
    <location>
        <begin position="1"/>
        <end position="95"/>
    </location>
</feature>
<dbReference type="PRINTS" id="PR00419">
    <property type="entry name" value="ADXRDTASE"/>
</dbReference>
<dbReference type="Gene3D" id="1.10.1060.10">
    <property type="entry name" value="Alpha-helical ferredoxin"/>
    <property type="match status" value="1"/>
</dbReference>
<dbReference type="Proteomes" id="UP000622687">
    <property type="component" value="Unassembled WGS sequence"/>
</dbReference>
<dbReference type="SUPFAM" id="SSF63380">
    <property type="entry name" value="Riboflavin synthase domain-like"/>
    <property type="match status" value="1"/>
</dbReference>
<dbReference type="Pfam" id="PF07992">
    <property type="entry name" value="Pyr_redox_2"/>
    <property type="match status" value="1"/>
</dbReference>
<dbReference type="GO" id="GO:0016491">
    <property type="term" value="F:oxidoreductase activity"/>
    <property type="evidence" value="ECO:0007669"/>
    <property type="project" value="InterPro"/>
</dbReference>
<dbReference type="CDD" id="cd06219">
    <property type="entry name" value="DHOD_e_trans_like1"/>
    <property type="match status" value="1"/>
</dbReference>
<dbReference type="InterPro" id="IPR017938">
    <property type="entry name" value="Riboflavin_synthase-like_b-brl"/>
</dbReference>
<dbReference type="InterPro" id="IPR023753">
    <property type="entry name" value="FAD/NAD-binding_dom"/>
</dbReference>
<dbReference type="SUPFAM" id="SSF46548">
    <property type="entry name" value="alpha-helical ferredoxin"/>
    <property type="match status" value="1"/>
</dbReference>
<dbReference type="Pfam" id="PF14691">
    <property type="entry name" value="Fer4_20"/>
    <property type="match status" value="1"/>
</dbReference>
<dbReference type="SUPFAM" id="SSF51971">
    <property type="entry name" value="Nucleotide-binding domain"/>
    <property type="match status" value="2"/>
</dbReference>
<protein>
    <submittedName>
        <fullName evidence="2">Bifunctional dihydroorotate dehydrogenase B NAD binding subunit/NADPH-dependent glutamate synthase</fullName>
    </submittedName>
</protein>
<dbReference type="AlphaFoldDB" id="A0A934M6A4"/>
<dbReference type="PROSITE" id="PS51384">
    <property type="entry name" value="FAD_FR"/>
    <property type="match status" value="1"/>
</dbReference>
<dbReference type="PANTHER" id="PTHR42783">
    <property type="entry name" value="GLUTAMATE SYNTHASE [NADPH] SMALL CHAIN"/>
    <property type="match status" value="1"/>
</dbReference>
<dbReference type="NCBIfam" id="NF009414">
    <property type="entry name" value="PRK12778.1"/>
    <property type="match status" value="1"/>
</dbReference>
<dbReference type="InterPro" id="IPR019480">
    <property type="entry name" value="Dihydroorotate_DH_Fe-S-bd"/>
</dbReference>
<dbReference type="NCBIfam" id="TIGR01316">
    <property type="entry name" value="gltA"/>
    <property type="match status" value="1"/>
</dbReference>
<dbReference type="InterPro" id="IPR028261">
    <property type="entry name" value="DPD_II"/>
</dbReference>
<gene>
    <name evidence="2" type="ORF">I6U51_16955</name>
</gene>
<dbReference type="InterPro" id="IPR039261">
    <property type="entry name" value="FNR_nucleotide-bd"/>
</dbReference>
<dbReference type="Gene3D" id="3.40.50.80">
    <property type="entry name" value="Nucleotide-binding domain of ferredoxin-NADP reductase (FNR) module"/>
    <property type="match status" value="1"/>
</dbReference>
<dbReference type="NCBIfam" id="NF004862">
    <property type="entry name" value="PRK06222.1"/>
    <property type="match status" value="1"/>
</dbReference>
<organism evidence="2 3">
    <name type="scientific">Clostridium aciditolerans</name>
    <dbReference type="NCBI Taxonomy" id="339861"/>
    <lineage>
        <taxon>Bacteria</taxon>
        <taxon>Bacillati</taxon>
        <taxon>Bacillota</taxon>
        <taxon>Clostridia</taxon>
        <taxon>Eubacteriales</taxon>
        <taxon>Clostridiaceae</taxon>
        <taxon>Clostridium</taxon>
    </lineage>
</organism>
<dbReference type="PANTHER" id="PTHR42783:SF3">
    <property type="entry name" value="GLUTAMATE SYNTHASE [NADPH] SMALL CHAIN-RELATED"/>
    <property type="match status" value="1"/>
</dbReference>
<reference evidence="2" key="1">
    <citation type="submission" date="2020-12" db="EMBL/GenBank/DDBJ databases">
        <title>Clostridium thailandense sp. nov., a novel acetogenic bacterium isolated from peat land soil in Thailand.</title>
        <authorList>
            <person name="Chaikitkaew S."/>
            <person name="Birkeland N.K."/>
        </authorList>
    </citation>
    <scope>NUCLEOTIDE SEQUENCE</scope>
    <source>
        <strain evidence="2">DSM 17425</strain>
    </source>
</reference>
<evidence type="ECO:0000313" key="2">
    <source>
        <dbReference type="EMBL" id="MBI6874363.1"/>
    </source>
</evidence>
<dbReference type="Pfam" id="PF10418">
    <property type="entry name" value="DHODB_Fe-S_bind"/>
    <property type="match status" value="1"/>
</dbReference>
<sequence>MYKIVEKRELAPNIMLLDIEAPRVAKSAKPGQFVIVKTDVKGERVPLTICDYDAEKGTVTIVIQAIGCSTNKMVSLNEGDYIADFAGPLGQPSEFIHEDIETLKNKKIIFVAGGVGAAPVYPQVKWLRENNIDVEVIIGGKTKEYLLLIDEMKSLGAVVHTCTDDGSSGFKGLVTNLLKDLIDKGNKYSEVIAIGPMIMMKFVAKLTKEYDIKTIVSLNTLMVDGTGMCGACRVTVGDSTKFTCVDGPEFDAHLVDFDEAMRRQSLYKSEEGRKLIAEEKKKGHTCSCMDENKKTPDRMKRTPIREQDPKVRAKNFDEVCLGYSKDEAVEEAHRCLNCKKPLCVSKCPVSINIPNFISKVKEGNFEEAAKIISESSALPAVCGRVCPQESQCEGKCVLGIKGDAVAIGKLERFVADWSRENNIDLSDRKPNNGKRVAVIGSGPAGLTCAGDLAKLGYDVTIFEALHEAGGVLVYGIPEFRLPKDTVVKHEVENVKKLGVKIETNVVVGRTVTVDQLLEEEDFDAVFIGSGAGLPKFMGIPGENLNGVFSANEFLTRNNLMKAFKENYDTPIKAGKKVAVVGGGNVAMDAARTALRLGAEVHIVYRRSEAELPARVEEVHHAKEEGVIFDVLTNPTEIIGNENGWVKGMKCVKMELGEADASGRRKPVVVEGSEFILDVDTVIMSLGTSPNPLISSTTKGLEINKHKCIVAEDETGKTSKDAVYAGGDAVTGAATVILAMGAGKKAAKAIDEYFSK</sequence>
<dbReference type="SUPFAM" id="SSF52343">
    <property type="entry name" value="Ferredoxin reductase-like, C-terminal NADP-linked domain"/>
    <property type="match status" value="1"/>
</dbReference>
<dbReference type="InterPro" id="IPR017927">
    <property type="entry name" value="FAD-bd_FR_type"/>
</dbReference>
<evidence type="ECO:0000313" key="3">
    <source>
        <dbReference type="Proteomes" id="UP000622687"/>
    </source>
</evidence>
<dbReference type="GO" id="GO:0051536">
    <property type="term" value="F:iron-sulfur cluster binding"/>
    <property type="evidence" value="ECO:0007669"/>
    <property type="project" value="InterPro"/>
</dbReference>
<dbReference type="RefSeq" id="WP_211143752.1">
    <property type="nucleotide sequence ID" value="NZ_JAEEGB010000026.1"/>
</dbReference>
<comment type="caution">
    <text evidence="2">The sequence shown here is derived from an EMBL/GenBank/DDBJ whole genome shotgun (WGS) entry which is preliminary data.</text>
</comment>
<proteinExistence type="predicted"/>
<dbReference type="Gene3D" id="3.50.50.60">
    <property type="entry name" value="FAD/NAD(P)-binding domain"/>
    <property type="match status" value="2"/>
</dbReference>
<accession>A0A934M6A4</accession>
<evidence type="ECO:0000259" key="1">
    <source>
        <dbReference type="PROSITE" id="PS51384"/>
    </source>
</evidence>
<dbReference type="InterPro" id="IPR009051">
    <property type="entry name" value="Helical_ferredxn"/>
</dbReference>
<dbReference type="InterPro" id="IPR036188">
    <property type="entry name" value="FAD/NAD-bd_sf"/>
</dbReference>
<keyword evidence="3" id="KW-1185">Reference proteome</keyword>
<dbReference type="InterPro" id="IPR006004">
    <property type="entry name" value="SudA-like"/>
</dbReference>
<dbReference type="EMBL" id="JAEEGB010000026">
    <property type="protein sequence ID" value="MBI6874363.1"/>
    <property type="molecule type" value="Genomic_DNA"/>
</dbReference>